<dbReference type="EMBL" id="VOPW01000001">
    <property type="protein sequence ID" value="TXC65213.1"/>
    <property type="molecule type" value="Genomic_DNA"/>
</dbReference>
<dbReference type="InterPro" id="IPR003660">
    <property type="entry name" value="HAMP_dom"/>
</dbReference>
<evidence type="ECO:0000256" key="6">
    <source>
        <dbReference type="ARBA" id="ARBA00022741"/>
    </source>
</evidence>
<dbReference type="EC" id="2.7.13.3" evidence="3"/>
<accession>A0A5C6TXF1</accession>
<dbReference type="Pfam" id="PF00672">
    <property type="entry name" value="HAMP"/>
    <property type="match status" value="1"/>
</dbReference>
<dbReference type="Gene3D" id="6.10.340.10">
    <property type="match status" value="1"/>
</dbReference>
<dbReference type="InterPro" id="IPR036097">
    <property type="entry name" value="HisK_dim/P_sf"/>
</dbReference>
<dbReference type="SUPFAM" id="SSF47384">
    <property type="entry name" value="Homodimeric domain of signal transducing histidine kinase"/>
    <property type="match status" value="1"/>
</dbReference>
<dbReference type="GO" id="GO:0000155">
    <property type="term" value="F:phosphorelay sensor kinase activity"/>
    <property type="evidence" value="ECO:0007669"/>
    <property type="project" value="InterPro"/>
</dbReference>
<dbReference type="AlphaFoldDB" id="A0A5C6TXF1"/>
<evidence type="ECO:0000256" key="1">
    <source>
        <dbReference type="ARBA" id="ARBA00000085"/>
    </source>
</evidence>
<comment type="catalytic activity">
    <reaction evidence="1">
        <text>ATP + protein L-histidine = ADP + protein N-phospho-L-histidine.</text>
        <dbReference type="EC" id="2.7.13.3"/>
    </reaction>
</comment>
<dbReference type="SMART" id="SM00388">
    <property type="entry name" value="HisKA"/>
    <property type="match status" value="1"/>
</dbReference>
<dbReference type="Gene3D" id="3.30.565.10">
    <property type="entry name" value="Histidine kinase-like ATPase, C-terminal domain"/>
    <property type="match status" value="1"/>
</dbReference>
<evidence type="ECO:0000256" key="10">
    <source>
        <dbReference type="SAM" id="Phobius"/>
    </source>
</evidence>
<keyword evidence="8" id="KW-0067">ATP-binding</keyword>
<sequence length="494" mass="53367">MAMGLPASDNDDASAVPVAPLPLRHSLRARGLIATLLLFAYLLAAMAWVAVERGRIYASVQAMQALSRHEKALALAEAALGSALADVAAAGEDLTPAVLHQTRLLAALDEFDPGYALVQRAIERSHGEWLEGRGAPQRAALRDALVRAADELDIRRLALVEQRDALTADYQRHYDAVTVEAIGFAMAGLLVFAVGVAQFFGRLTADIRRLEAHARRIVHGGRGLVLPVRRDDELGRLVQAVNRLAADLGEHERRIELEGQRRSHEDKMLTVGALAAGVAHEVNNPLAVIAGVAQDLGAAEGSVPAPRVAEAAQRIIEQAQRASMASRQLAELAAPQASELDWVDMNGMVRRVLQLMHYDKRYRAIEFASELDGDLPAVQAPASALQQVLMQMATLGCEAARAADGKEVRVDTRRRGDAAEVLLDFPGHLDFGRAEVQRSLLLSRAIVEPLGARLAFRQERGPRLQIAGVACRIRKGVNPEVAEHARTERAGGGR</sequence>
<evidence type="ECO:0000313" key="13">
    <source>
        <dbReference type="Proteomes" id="UP000321832"/>
    </source>
</evidence>
<protein>
    <recommendedName>
        <fullName evidence="3">histidine kinase</fullName>
        <ecNumber evidence="3">2.7.13.3</ecNumber>
    </recommendedName>
</protein>
<reference evidence="12 13" key="1">
    <citation type="submission" date="2019-08" db="EMBL/GenBank/DDBJ databases">
        <authorList>
            <person name="Khan S.A."/>
            <person name="Jeon C.O."/>
            <person name="Jeong S.E."/>
        </authorList>
    </citation>
    <scope>NUCLEOTIDE SEQUENCE [LARGE SCALE GENOMIC DNA]</scope>
    <source>
        <strain evidence="13">IMCC1728</strain>
    </source>
</reference>
<keyword evidence="5" id="KW-0808">Transferase</keyword>
<dbReference type="CDD" id="cd00082">
    <property type="entry name" value="HisKA"/>
    <property type="match status" value="1"/>
</dbReference>
<proteinExistence type="predicted"/>
<feature type="domain" description="HAMP" evidence="11">
    <location>
        <begin position="201"/>
        <end position="253"/>
    </location>
</feature>
<dbReference type="PROSITE" id="PS50885">
    <property type="entry name" value="HAMP"/>
    <property type="match status" value="1"/>
</dbReference>
<dbReference type="SMART" id="SM00304">
    <property type="entry name" value="HAMP"/>
    <property type="match status" value="1"/>
</dbReference>
<feature type="transmembrane region" description="Helical" evidence="10">
    <location>
        <begin position="31"/>
        <end position="51"/>
    </location>
</feature>
<dbReference type="PANTHER" id="PTHR43065">
    <property type="entry name" value="SENSOR HISTIDINE KINASE"/>
    <property type="match status" value="1"/>
</dbReference>
<evidence type="ECO:0000256" key="3">
    <source>
        <dbReference type="ARBA" id="ARBA00012438"/>
    </source>
</evidence>
<keyword evidence="6" id="KW-0547">Nucleotide-binding</keyword>
<dbReference type="GO" id="GO:0005524">
    <property type="term" value="F:ATP binding"/>
    <property type="evidence" value="ECO:0007669"/>
    <property type="project" value="UniProtKB-KW"/>
</dbReference>
<evidence type="ECO:0000256" key="9">
    <source>
        <dbReference type="ARBA" id="ARBA00023012"/>
    </source>
</evidence>
<evidence type="ECO:0000256" key="8">
    <source>
        <dbReference type="ARBA" id="ARBA00022840"/>
    </source>
</evidence>
<keyword evidence="10" id="KW-0812">Transmembrane</keyword>
<gene>
    <name evidence="12" type="ORF">FSC37_00905</name>
</gene>
<evidence type="ECO:0000313" key="12">
    <source>
        <dbReference type="EMBL" id="TXC65213.1"/>
    </source>
</evidence>
<dbReference type="Proteomes" id="UP000321832">
    <property type="component" value="Unassembled WGS sequence"/>
</dbReference>
<name>A0A5C6TXF1_9BURK</name>
<evidence type="ECO:0000256" key="2">
    <source>
        <dbReference type="ARBA" id="ARBA00004370"/>
    </source>
</evidence>
<organism evidence="12 13">
    <name type="scientific">Piscinibacter aquaticus</name>
    <dbReference type="NCBI Taxonomy" id="392597"/>
    <lineage>
        <taxon>Bacteria</taxon>
        <taxon>Pseudomonadati</taxon>
        <taxon>Pseudomonadota</taxon>
        <taxon>Betaproteobacteria</taxon>
        <taxon>Burkholderiales</taxon>
        <taxon>Sphaerotilaceae</taxon>
        <taxon>Piscinibacter</taxon>
    </lineage>
</organism>
<dbReference type="Gene3D" id="1.10.287.130">
    <property type="match status" value="1"/>
</dbReference>
<dbReference type="SUPFAM" id="SSF158472">
    <property type="entry name" value="HAMP domain-like"/>
    <property type="match status" value="1"/>
</dbReference>
<evidence type="ECO:0000256" key="5">
    <source>
        <dbReference type="ARBA" id="ARBA00022679"/>
    </source>
</evidence>
<dbReference type="InterPro" id="IPR036890">
    <property type="entry name" value="HATPase_C_sf"/>
</dbReference>
<keyword evidence="9" id="KW-0902">Two-component regulatory system</keyword>
<dbReference type="Pfam" id="PF00512">
    <property type="entry name" value="HisKA"/>
    <property type="match status" value="1"/>
</dbReference>
<keyword evidence="7" id="KW-0418">Kinase</keyword>
<comment type="caution">
    <text evidence="12">The sequence shown here is derived from an EMBL/GenBank/DDBJ whole genome shotgun (WGS) entry which is preliminary data.</text>
</comment>
<evidence type="ECO:0000256" key="7">
    <source>
        <dbReference type="ARBA" id="ARBA00022777"/>
    </source>
</evidence>
<dbReference type="GO" id="GO:0016020">
    <property type="term" value="C:membrane"/>
    <property type="evidence" value="ECO:0007669"/>
    <property type="project" value="UniProtKB-SubCell"/>
</dbReference>
<dbReference type="InterPro" id="IPR003661">
    <property type="entry name" value="HisK_dim/P_dom"/>
</dbReference>
<keyword evidence="10" id="KW-1133">Transmembrane helix</keyword>
<keyword evidence="13" id="KW-1185">Reference proteome</keyword>
<keyword evidence="4" id="KW-0597">Phosphoprotein</keyword>
<comment type="subcellular location">
    <subcellularLocation>
        <location evidence="2">Membrane</location>
    </subcellularLocation>
</comment>
<evidence type="ECO:0000256" key="4">
    <source>
        <dbReference type="ARBA" id="ARBA00022553"/>
    </source>
</evidence>
<dbReference type="PANTHER" id="PTHR43065:SF10">
    <property type="entry name" value="PEROXIDE STRESS-ACTIVATED HISTIDINE KINASE MAK3"/>
    <property type="match status" value="1"/>
</dbReference>
<evidence type="ECO:0000259" key="11">
    <source>
        <dbReference type="PROSITE" id="PS50885"/>
    </source>
</evidence>
<dbReference type="CDD" id="cd06225">
    <property type="entry name" value="HAMP"/>
    <property type="match status" value="1"/>
</dbReference>
<feature type="transmembrane region" description="Helical" evidence="10">
    <location>
        <begin position="181"/>
        <end position="200"/>
    </location>
</feature>
<keyword evidence="10" id="KW-0472">Membrane</keyword>